<protein>
    <submittedName>
        <fullName evidence="9">Cytochrome P450</fullName>
    </submittedName>
    <submittedName>
        <fullName evidence="10">Pentalenic acid synthase</fullName>
    </submittedName>
</protein>
<evidence type="ECO:0000313" key="10">
    <source>
        <dbReference type="EMBL" id="TQL39016.1"/>
    </source>
</evidence>
<feature type="region of interest" description="Disordered" evidence="8">
    <location>
        <begin position="1"/>
        <end position="22"/>
    </location>
</feature>
<proteinExistence type="inferred from homology"/>
<comment type="similarity">
    <text evidence="1 7">Belongs to the cytochrome P450 family.</text>
</comment>
<evidence type="ECO:0000256" key="6">
    <source>
        <dbReference type="ARBA" id="ARBA00023033"/>
    </source>
</evidence>
<dbReference type="InterPro" id="IPR036396">
    <property type="entry name" value="Cyt_P450_sf"/>
</dbReference>
<reference evidence="9 12" key="2">
    <citation type="submission" date="2021-03" db="EMBL/GenBank/DDBJ databases">
        <title>Whole genome shotgun sequence of Salinispora arenicola NBRC 105043.</title>
        <authorList>
            <person name="Komaki H."/>
            <person name="Tamura T."/>
        </authorList>
    </citation>
    <scope>NUCLEOTIDE SEQUENCE [LARGE SCALE GENOMIC DNA]</scope>
    <source>
        <strain evidence="9 12">NBRC 105043</strain>
    </source>
</reference>
<dbReference type="GO" id="GO:0004497">
    <property type="term" value="F:monooxygenase activity"/>
    <property type="evidence" value="ECO:0007669"/>
    <property type="project" value="UniProtKB-KW"/>
</dbReference>
<dbReference type="PRINTS" id="PR00359">
    <property type="entry name" value="BP450"/>
</dbReference>
<keyword evidence="5 7" id="KW-0408">Iron</keyword>
<dbReference type="GO" id="GO:0020037">
    <property type="term" value="F:heme binding"/>
    <property type="evidence" value="ECO:0007669"/>
    <property type="project" value="InterPro"/>
</dbReference>
<reference evidence="10 11" key="1">
    <citation type="submission" date="2019-06" db="EMBL/GenBank/DDBJ databases">
        <title>Sequencing the genomes of 1000 actinobacteria strains.</title>
        <authorList>
            <person name="Klenk H.-P."/>
        </authorList>
    </citation>
    <scope>NUCLEOTIDE SEQUENCE [LARGE SCALE GENOMIC DNA]</scope>
    <source>
        <strain evidence="10 11">DSM 44819</strain>
    </source>
</reference>
<dbReference type="FunFam" id="1.10.630.10:FF:000018">
    <property type="entry name" value="Cytochrome P450 monooxygenase"/>
    <property type="match status" value="1"/>
</dbReference>
<dbReference type="PROSITE" id="PS00086">
    <property type="entry name" value="CYTOCHROME_P450"/>
    <property type="match status" value="1"/>
</dbReference>
<dbReference type="GeneID" id="93773389"/>
<evidence type="ECO:0000256" key="7">
    <source>
        <dbReference type="RuleBase" id="RU000461"/>
    </source>
</evidence>
<dbReference type="GO" id="GO:0017000">
    <property type="term" value="P:antibiotic biosynthetic process"/>
    <property type="evidence" value="ECO:0007669"/>
    <property type="project" value="UniProtKB-ARBA"/>
</dbReference>
<dbReference type="Proteomes" id="UP000677457">
    <property type="component" value="Unassembled WGS sequence"/>
</dbReference>
<dbReference type="EMBL" id="VFOL01000001">
    <property type="protein sequence ID" value="TQL39016.1"/>
    <property type="molecule type" value="Genomic_DNA"/>
</dbReference>
<evidence type="ECO:0000256" key="8">
    <source>
        <dbReference type="SAM" id="MobiDB-lite"/>
    </source>
</evidence>
<dbReference type="Gene3D" id="1.10.630.10">
    <property type="entry name" value="Cytochrome P450"/>
    <property type="match status" value="1"/>
</dbReference>
<evidence type="ECO:0000256" key="4">
    <source>
        <dbReference type="ARBA" id="ARBA00023002"/>
    </source>
</evidence>
<dbReference type="SUPFAM" id="SSF48264">
    <property type="entry name" value="Cytochrome P450"/>
    <property type="match status" value="1"/>
</dbReference>
<keyword evidence="12" id="KW-1185">Reference proteome</keyword>
<keyword evidence="4 7" id="KW-0560">Oxidoreductase</keyword>
<keyword evidence="6 7" id="KW-0503">Monooxygenase</keyword>
<evidence type="ECO:0000313" key="12">
    <source>
        <dbReference type="Proteomes" id="UP000677457"/>
    </source>
</evidence>
<evidence type="ECO:0000313" key="9">
    <source>
        <dbReference type="EMBL" id="GIM86831.1"/>
    </source>
</evidence>
<dbReference type="InterPro" id="IPR002397">
    <property type="entry name" value="Cyt_P450_B"/>
</dbReference>
<feature type="compositionally biased region" description="Low complexity" evidence="8">
    <location>
        <begin position="1"/>
        <end position="12"/>
    </location>
</feature>
<dbReference type="PANTHER" id="PTHR46696">
    <property type="entry name" value="P450, PUTATIVE (EUROFUNG)-RELATED"/>
    <property type="match status" value="1"/>
</dbReference>
<comment type="caution">
    <text evidence="10">The sequence shown here is derived from an EMBL/GenBank/DDBJ whole genome shotgun (WGS) entry which is preliminary data.</text>
</comment>
<dbReference type="InterPro" id="IPR017972">
    <property type="entry name" value="Cyt_P450_CS"/>
</dbReference>
<dbReference type="GO" id="GO:0016705">
    <property type="term" value="F:oxidoreductase activity, acting on paired donors, with incorporation or reduction of molecular oxygen"/>
    <property type="evidence" value="ECO:0007669"/>
    <property type="project" value="InterPro"/>
</dbReference>
<sequence>MAAPAPQATPSTTPHPPSYPLPRECPYRPSAGTAHLRDAGPVSTVRLYDGRTAWLVTGAAEARALLADSRVSNRADFPNYPVMDERHLSMRATREMAREEEGGFAAALFGMDPPEHTRQRQLLLPRFTVRQVAARRPAIQRIVDEHLDAMEANGSPADLVSAFATPVPTMVVCTHLGVPYQDRTRFEPAVAGLFEPDRADAAMAELTAYLHQLIETKQSEPGDGVIDHLIANHLRPGAIDRAELVAIASAILVAGTVTTSSAIALGTLALLTAPGQYTALVDNPDLVPGAVNEILRYLSLVEQLARVATEDIEIGGKLIRAGDGIIVSFAAGNLDPNVTTHPDRLDVALPPTNHLAFSHGIHHCIGQNLALLELDIAFRALVSRFPTLRLAVPAEQLPTYFAGDVPRLACLPVTW</sequence>
<evidence type="ECO:0000313" key="11">
    <source>
        <dbReference type="Proteomes" id="UP000315983"/>
    </source>
</evidence>
<dbReference type="Pfam" id="PF00067">
    <property type="entry name" value="p450"/>
    <property type="match status" value="1"/>
</dbReference>
<evidence type="ECO:0000256" key="1">
    <source>
        <dbReference type="ARBA" id="ARBA00010617"/>
    </source>
</evidence>
<dbReference type="InterPro" id="IPR001128">
    <property type="entry name" value="Cyt_P450"/>
</dbReference>
<keyword evidence="3 7" id="KW-0479">Metal-binding</keyword>
<gene>
    <name evidence="10" type="ORF">FB564_4236</name>
    <name evidence="9" type="ORF">Sar04_35670</name>
</gene>
<keyword evidence="2 7" id="KW-0349">Heme</keyword>
<dbReference type="PRINTS" id="PR00385">
    <property type="entry name" value="P450"/>
</dbReference>
<organism evidence="10 11">
    <name type="scientific">Salinispora arenicola</name>
    <dbReference type="NCBI Taxonomy" id="168697"/>
    <lineage>
        <taxon>Bacteria</taxon>
        <taxon>Bacillati</taxon>
        <taxon>Actinomycetota</taxon>
        <taxon>Actinomycetes</taxon>
        <taxon>Micromonosporales</taxon>
        <taxon>Micromonosporaceae</taxon>
        <taxon>Salinispora</taxon>
    </lineage>
</organism>
<dbReference type="GO" id="GO:0005506">
    <property type="term" value="F:iron ion binding"/>
    <property type="evidence" value="ECO:0007669"/>
    <property type="project" value="InterPro"/>
</dbReference>
<dbReference type="Proteomes" id="UP000315983">
    <property type="component" value="Unassembled WGS sequence"/>
</dbReference>
<dbReference type="PANTHER" id="PTHR46696:SF1">
    <property type="entry name" value="CYTOCHROME P450 YJIB-RELATED"/>
    <property type="match status" value="1"/>
</dbReference>
<evidence type="ECO:0000256" key="5">
    <source>
        <dbReference type="ARBA" id="ARBA00023004"/>
    </source>
</evidence>
<evidence type="ECO:0000256" key="3">
    <source>
        <dbReference type="ARBA" id="ARBA00022723"/>
    </source>
</evidence>
<dbReference type="EMBL" id="BOQM01000028">
    <property type="protein sequence ID" value="GIM86831.1"/>
    <property type="molecule type" value="Genomic_DNA"/>
</dbReference>
<name>A0A542XT49_SALAC</name>
<accession>A0A542XT49</accession>
<evidence type="ECO:0000256" key="2">
    <source>
        <dbReference type="ARBA" id="ARBA00022617"/>
    </source>
</evidence>
<dbReference type="CDD" id="cd11030">
    <property type="entry name" value="CYP105-like"/>
    <property type="match status" value="1"/>
</dbReference>
<dbReference type="AlphaFoldDB" id="A0A542XT49"/>
<dbReference type="RefSeq" id="WP_016812042.1">
    <property type="nucleotide sequence ID" value="NZ_BOQM01000028.1"/>
</dbReference>